<dbReference type="SUPFAM" id="SSF46689">
    <property type="entry name" value="Homeodomain-like"/>
    <property type="match status" value="1"/>
</dbReference>
<protein>
    <submittedName>
        <fullName evidence="7">TetR/AcrR family transcriptional regulator</fullName>
    </submittedName>
</protein>
<dbReference type="InterPro" id="IPR009057">
    <property type="entry name" value="Homeodomain-like_sf"/>
</dbReference>
<feature type="region of interest" description="Disordered" evidence="5">
    <location>
        <begin position="218"/>
        <end position="238"/>
    </location>
</feature>
<evidence type="ECO:0000256" key="1">
    <source>
        <dbReference type="ARBA" id="ARBA00023015"/>
    </source>
</evidence>
<dbReference type="PANTHER" id="PTHR30055:SF234">
    <property type="entry name" value="HTH-TYPE TRANSCRIPTIONAL REGULATOR BETI"/>
    <property type="match status" value="1"/>
</dbReference>
<organism evidence="7 8">
    <name type="scientific">Collinsella ihumii</name>
    <dbReference type="NCBI Taxonomy" id="1720204"/>
    <lineage>
        <taxon>Bacteria</taxon>
        <taxon>Bacillati</taxon>
        <taxon>Actinomycetota</taxon>
        <taxon>Coriobacteriia</taxon>
        <taxon>Coriobacteriales</taxon>
        <taxon>Coriobacteriaceae</taxon>
        <taxon>Collinsella</taxon>
    </lineage>
</organism>
<evidence type="ECO:0000259" key="6">
    <source>
        <dbReference type="PROSITE" id="PS50977"/>
    </source>
</evidence>
<name>A0A921INX6_9ACTN</name>
<dbReference type="InterPro" id="IPR050109">
    <property type="entry name" value="HTH-type_TetR-like_transc_reg"/>
</dbReference>
<dbReference type="AlphaFoldDB" id="A0A921INX6"/>
<evidence type="ECO:0000256" key="3">
    <source>
        <dbReference type="ARBA" id="ARBA00023163"/>
    </source>
</evidence>
<proteinExistence type="predicted"/>
<keyword evidence="3" id="KW-0804">Transcription</keyword>
<evidence type="ECO:0000313" key="8">
    <source>
        <dbReference type="Proteomes" id="UP000746751"/>
    </source>
</evidence>
<feature type="DNA-binding region" description="H-T-H motif" evidence="4">
    <location>
        <begin position="29"/>
        <end position="48"/>
    </location>
</feature>
<dbReference type="Proteomes" id="UP000746751">
    <property type="component" value="Unassembled WGS sequence"/>
</dbReference>
<dbReference type="PROSITE" id="PS50977">
    <property type="entry name" value="HTH_TETR_2"/>
    <property type="match status" value="1"/>
</dbReference>
<dbReference type="PANTHER" id="PTHR30055">
    <property type="entry name" value="HTH-TYPE TRANSCRIPTIONAL REGULATOR RUTR"/>
    <property type="match status" value="1"/>
</dbReference>
<keyword evidence="1" id="KW-0805">Transcription regulation</keyword>
<feature type="domain" description="HTH tetR-type" evidence="6">
    <location>
        <begin position="6"/>
        <end position="66"/>
    </location>
</feature>
<reference evidence="7" key="2">
    <citation type="submission" date="2021-09" db="EMBL/GenBank/DDBJ databases">
        <authorList>
            <person name="Gilroy R."/>
        </authorList>
    </citation>
    <scope>NUCLEOTIDE SEQUENCE</scope>
    <source>
        <strain evidence="7">ChiGjej2B2-7701</strain>
    </source>
</reference>
<dbReference type="InterPro" id="IPR001647">
    <property type="entry name" value="HTH_TetR"/>
</dbReference>
<dbReference type="EMBL" id="DYVF01000017">
    <property type="protein sequence ID" value="HJG30169.1"/>
    <property type="molecule type" value="Genomic_DNA"/>
</dbReference>
<dbReference type="GO" id="GO:0000976">
    <property type="term" value="F:transcription cis-regulatory region binding"/>
    <property type="evidence" value="ECO:0007669"/>
    <property type="project" value="TreeGrafter"/>
</dbReference>
<dbReference type="Gene3D" id="1.10.357.10">
    <property type="entry name" value="Tetracycline Repressor, domain 2"/>
    <property type="match status" value="1"/>
</dbReference>
<evidence type="ECO:0000256" key="4">
    <source>
        <dbReference type="PROSITE-ProRule" id="PRU00335"/>
    </source>
</evidence>
<evidence type="ECO:0000313" key="7">
    <source>
        <dbReference type="EMBL" id="HJG30169.1"/>
    </source>
</evidence>
<sequence>MARREEGVTERLIESARAEFLEKGYDGASLRSIADRAGSSKGAIYIRYADKAELYAAVVKPAADGLIERLASSFREFGQIPADEQEARMYSYADDGIAEMIDYIYDHFKDFKILTCSGEESLYSSFIDRLVELDTETTYRYIEAVGNDAVEAGRLTPEIMHMINTACFTGIFEIVRHDMSREAAKHYVDRLCRFYRAGWSTIFCTDCDEGDGLLPASASDIPASPGAKELVETRGGSP</sequence>
<accession>A0A921INX6</accession>
<evidence type="ECO:0000256" key="5">
    <source>
        <dbReference type="SAM" id="MobiDB-lite"/>
    </source>
</evidence>
<evidence type="ECO:0000256" key="2">
    <source>
        <dbReference type="ARBA" id="ARBA00023125"/>
    </source>
</evidence>
<reference evidence="7" key="1">
    <citation type="journal article" date="2021" name="PeerJ">
        <title>Extensive microbial diversity within the chicken gut microbiome revealed by metagenomics and culture.</title>
        <authorList>
            <person name="Gilroy R."/>
            <person name="Ravi A."/>
            <person name="Getino M."/>
            <person name="Pursley I."/>
            <person name="Horton D.L."/>
            <person name="Alikhan N.F."/>
            <person name="Baker D."/>
            <person name="Gharbi K."/>
            <person name="Hall N."/>
            <person name="Watson M."/>
            <person name="Adriaenssens E.M."/>
            <person name="Foster-Nyarko E."/>
            <person name="Jarju S."/>
            <person name="Secka A."/>
            <person name="Antonio M."/>
            <person name="Oren A."/>
            <person name="Chaudhuri R.R."/>
            <person name="La Ragione R."/>
            <person name="Hildebrand F."/>
            <person name="Pallen M.J."/>
        </authorList>
    </citation>
    <scope>NUCLEOTIDE SEQUENCE</scope>
    <source>
        <strain evidence="7">ChiGjej2B2-7701</strain>
    </source>
</reference>
<keyword evidence="2 4" id="KW-0238">DNA-binding</keyword>
<dbReference type="PRINTS" id="PR00455">
    <property type="entry name" value="HTHTETR"/>
</dbReference>
<comment type="caution">
    <text evidence="7">The sequence shown here is derived from an EMBL/GenBank/DDBJ whole genome shotgun (WGS) entry which is preliminary data.</text>
</comment>
<dbReference type="Pfam" id="PF00440">
    <property type="entry name" value="TetR_N"/>
    <property type="match status" value="1"/>
</dbReference>
<dbReference type="GO" id="GO:0003700">
    <property type="term" value="F:DNA-binding transcription factor activity"/>
    <property type="evidence" value="ECO:0007669"/>
    <property type="project" value="TreeGrafter"/>
</dbReference>
<gene>
    <name evidence="7" type="ORF">K8U80_02105</name>
</gene>